<evidence type="ECO:0000313" key="2">
    <source>
        <dbReference type="EMBL" id="TCL22061.1"/>
    </source>
</evidence>
<gene>
    <name evidence="2" type="ORF">EV691_13510</name>
</gene>
<feature type="domain" description="SGNH hydrolase-type esterase" evidence="1">
    <location>
        <begin position="29"/>
        <end position="192"/>
    </location>
</feature>
<protein>
    <submittedName>
        <fullName evidence="2">Lysophospholipase L1-like esterase</fullName>
    </submittedName>
</protein>
<reference evidence="2 3" key="1">
    <citation type="submission" date="2019-03" db="EMBL/GenBank/DDBJ databases">
        <title>Genomic Encyclopedia of Type Strains, Phase IV (KMG-IV): sequencing the most valuable type-strain genomes for metagenomic binning, comparative biology and taxonomic classification.</title>
        <authorList>
            <person name="Goeker M."/>
        </authorList>
    </citation>
    <scope>NUCLEOTIDE SEQUENCE [LARGE SCALE GENOMIC DNA]</scope>
    <source>
        <strain evidence="2 3">DSM 2286</strain>
    </source>
</reference>
<evidence type="ECO:0000313" key="3">
    <source>
        <dbReference type="Proteomes" id="UP000295169"/>
    </source>
</evidence>
<dbReference type="InterPro" id="IPR036514">
    <property type="entry name" value="SGNH_hydro_sf"/>
</dbReference>
<dbReference type="AlphaFoldDB" id="A0A4R1PFH9"/>
<dbReference type="Pfam" id="PF13472">
    <property type="entry name" value="Lipase_GDSL_2"/>
    <property type="match status" value="1"/>
</dbReference>
<accession>A0A4R1PFH9</accession>
<name>A0A4R1PFH9_9GAMM</name>
<evidence type="ECO:0000259" key="1">
    <source>
        <dbReference type="Pfam" id="PF13472"/>
    </source>
</evidence>
<dbReference type="InterPro" id="IPR013830">
    <property type="entry name" value="SGNH_hydro"/>
</dbReference>
<dbReference type="Gene3D" id="3.40.50.1110">
    <property type="entry name" value="SGNH hydrolase"/>
    <property type="match status" value="1"/>
</dbReference>
<dbReference type="SUPFAM" id="SSF52266">
    <property type="entry name" value="SGNH hydrolase"/>
    <property type="match status" value="1"/>
</dbReference>
<proteinExistence type="predicted"/>
<dbReference type="CDD" id="cd00229">
    <property type="entry name" value="SGNH_hydrolase"/>
    <property type="match status" value="1"/>
</dbReference>
<dbReference type="Proteomes" id="UP000295169">
    <property type="component" value="Unassembled WGS sequence"/>
</dbReference>
<dbReference type="RefSeq" id="WP_131299499.1">
    <property type="nucleotide sequence ID" value="NZ_JBHLST010000030.1"/>
</dbReference>
<dbReference type="GO" id="GO:0016788">
    <property type="term" value="F:hydrolase activity, acting on ester bonds"/>
    <property type="evidence" value="ECO:0007669"/>
    <property type="project" value="UniProtKB-ARBA"/>
</dbReference>
<organism evidence="2 3">
    <name type="scientific">Azotobacter chroococcum</name>
    <dbReference type="NCBI Taxonomy" id="353"/>
    <lineage>
        <taxon>Bacteria</taxon>
        <taxon>Pseudomonadati</taxon>
        <taxon>Pseudomonadota</taxon>
        <taxon>Gammaproteobacteria</taxon>
        <taxon>Pseudomonadales</taxon>
        <taxon>Pseudomonadaceae</taxon>
        <taxon>Azotobacter</taxon>
    </lineage>
</organism>
<comment type="caution">
    <text evidence="2">The sequence shown here is derived from an EMBL/GenBank/DDBJ whole genome shotgun (WGS) entry which is preliminary data.</text>
</comment>
<sequence length="414" mass="43332">MINNKIAFGPDSRSANCVGTAGGLTLENYGYIHWALMQSRQCAVLENPLVDNWGIGGNTSRDFKGRYAPLLAATEAGTIILTGPTNDRGSANMSAWESIDNYTGIIDNVLKVGKEVILLCDTPRGDATFTSNALTGDQLTNHQIVRQWMLSLDNGGSILVADPYPDWVDAVSASAYARLGYTHDGLHPSPIGAYWMGKALAGALTRKFAGREVKSIATNADLFSAANPTGSMVQNPMVRNTGTPGSLGTGGSGNIAQYWSGTNASGASTVTRTYSFTADGVQQCVLGGAASGSAAAADILKQTGLHATLIPGATYEAFADIEVDAGTSNFSSLQLGLEVTDPVNGTQRYWDGDRYLGTSVLPSVAYSGILRSPKMVIPAGATAAALRLTAYAVDSAASVAMTCRPKAVWLKRVK</sequence>
<dbReference type="EMBL" id="SMMU01000035">
    <property type="protein sequence ID" value="TCL22061.1"/>
    <property type="molecule type" value="Genomic_DNA"/>
</dbReference>